<proteinExistence type="predicted"/>
<protein>
    <submittedName>
        <fullName evidence="2">Uncharacterized protein</fullName>
    </submittedName>
</protein>
<gene>
    <name evidence="2" type="ORF">J6I44_05130</name>
</gene>
<organism evidence="2 3">
    <name type="scientific">Fodinibius salsisoli</name>
    <dbReference type="NCBI Taxonomy" id="2820877"/>
    <lineage>
        <taxon>Bacteria</taxon>
        <taxon>Pseudomonadati</taxon>
        <taxon>Balneolota</taxon>
        <taxon>Balneolia</taxon>
        <taxon>Balneolales</taxon>
        <taxon>Balneolaceae</taxon>
        <taxon>Fodinibius</taxon>
    </lineage>
</organism>
<feature type="signal peptide" evidence="1">
    <location>
        <begin position="1"/>
        <end position="28"/>
    </location>
</feature>
<keyword evidence="1" id="KW-0732">Signal</keyword>
<comment type="caution">
    <text evidence="2">The sequence shown here is derived from an EMBL/GenBank/DDBJ whole genome shotgun (WGS) entry which is preliminary data.</text>
</comment>
<evidence type="ECO:0000313" key="2">
    <source>
        <dbReference type="EMBL" id="MCW9706222.1"/>
    </source>
</evidence>
<dbReference type="EMBL" id="JAGGJA010000003">
    <property type="protein sequence ID" value="MCW9706222.1"/>
    <property type="molecule type" value="Genomic_DNA"/>
</dbReference>
<name>A0ABT3PJV4_9BACT</name>
<dbReference type="RefSeq" id="WP_265764926.1">
    <property type="nucleotide sequence ID" value="NZ_JAGGJA010000003.1"/>
</dbReference>
<accession>A0ABT3PJV4</accession>
<evidence type="ECO:0000256" key="1">
    <source>
        <dbReference type="SAM" id="SignalP"/>
    </source>
</evidence>
<feature type="chain" id="PRO_5047490845" evidence="1">
    <location>
        <begin position="29"/>
        <end position="122"/>
    </location>
</feature>
<dbReference type="Proteomes" id="UP001207918">
    <property type="component" value="Unassembled WGS sequence"/>
</dbReference>
<sequence>MNIRGTYWIASLSLLLSLSLALPYCCHADIPELFFHHQPSHASHSHQSDARQCNCGHELVKDFQKTKKVVSSPTLLLSSDVTLQDRIIFAVSIDFLSIPQIQPGILSDSGPPLHLLNSVFLN</sequence>
<keyword evidence="3" id="KW-1185">Reference proteome</keyword>
<evidence type="ECO:0000313" key="3">
    <source>
        <dbReference type="Proteomes" id="UP001207918"/>
    </source>
</evidence>
<reference evidence="2 3" key="1">
    <citation type="submission" date="2021-03" db="EMBL/GenBank/DDBJ databases">
        <title>Aliifodinibius sp. nov., a new bacterium isolated from saline soil.</title>
        <authorList>
            <person name="Galisteo C."/>
            <person name="De La Haba R."/>
            <person name="Sanchez-Porro C."/>
            <person name="Ventosa A."/>
        </authorList>
    </citation>
    <scope>NUCLEOTIDE SEQUENCE [LARGE SCALE GENOMIC DNA]</scope>
    <source>
        <strain evidence="2 3">1BSP15-2V2</strain>
    </source>
</reference>